<accession>A0A239H3U3</accession>
<reference evidence="1 2" key="1">
    <citation type="submission" date="2017-06" db="EMBL/GenBank/DDBJ databases">
        <authorList>
            <person name="Kim H.J."/>
            <person name="Triplett B.A."/>
        </authorList>
    </citation>
    <scope>NUCLEOTIDE SEQUENCE [LARGE SCALE GENOMIC DNA]</scope>
    <source>
        <strain evidence="1 2">DS15</strain>
    </source>
</reference>
<dbReference type="AlphaFoldDB" id="A0A239H3U3"/>
<evidence type="ECO:0000313" key="1">
    <source>
        <dbReference type="EMBL" id="SNS76106.1"/>
    </source>
</evidence>
<gene>
    <name evidence="1" type="ORF">SAMN06295955_104237</name>
</gene>
<keyword evidence="2" id="KW-1185">Reference proteome</keyword>
<evidence type="ECO:0000313" key="2">
    <source>
        <dbReference type="Proteomes" id="UP000198339"/>
    </source>
</evidence>
<dbReference type="EMBL" id="FZPA01000004">
    <property type="protein sequence ID" value="SNS76106.1"/>
    <property type="molecule type" value="Genomic_DNA"/>
</dbReference>
<dbReference type="Proteomes" id="UP000198339">
    <property type="component" value="Unassembled WGS sequence"/>
</dbReference>
<protein>
    <submittedName>
        <fullName evidence="1">Uncharacterized protein</fullName>
    </submittedName>
</protein>
<organism evidence="1 2">
    <name type="scientific">Sphingopyxis indica</name>
    <dbReference type="NCBI Taxonomy" id="436663"/>
    <lineage>
        <taxon>Bacteria</taxon>
        <taxon>Pseudomonadati</taxon>
        <taxon>Pseudomonadota</taxon>
        <taxon>Alphaproteobacteria</taxon>
        <taxon>Sphingomonadales</taxon>
        <taxon>Sphingomonadaceae</taxon>
        <taxon>Sphingopyxis</taxon>
    </lineage>
</organism>
<name>A0A239H3U3_9SPHN</name>
<proteinExistence type="predicted"/>
<sequence>MMQPMTDKLEPTQAEGPRVTVKASCFECRHCVSESYRVQSDSGSNVYCAHPDFEQRKRVGDTRWETPDWCPVVSLPDIRHRATHSGEGRAAIGPTCAMCAGYGNVDGVRCTRCDGLGYRRAAHSGEGRSYGVGELRARAIAIVQEEARALGYIDEDIEDFSNPDGDDLLAVQAVERALALTPQGDGEPERLRGSYMAGWNDGFVQGATEGMPGAEPIQAEVSWSKWRAALQRDTGGER</sequence>